<gene>
    <name evidence="1" type="ORF">FXF03_00585</name>
</gene>
<organism evidence="1 2">
    <name type="scientific">Vibrio cholerae</name>
    <dbReference type="NCBI Taxonomy" id="666"/>
    <lineage>
        <taxon>Bacteria</taxon>
        <taxon>Pseudomonadati</taxon>
        <taxon>Pseudomonadota</taxon>
        <taxon>Gammaproteobacteria</taxon>
        <taxon>Vibrionales</taxon>
        <taxon>Vibrionaceae</taxon>
        <taxon>Vibrio</taxon>
    </lineage>
</organism>
<dbReference type="RefSeq" id="WP_032468293.1">
    <property type="nucleotide sequence ID" value="NZ_JAGWDN010000017.1"/>
</dbReference>
<reference evidence="1 2" key="1">
    <citation type="submission" date="2019-06" db="EMBL/GenBank/DDBJ databases">
        <title>Vibrio cholerae phylogeny based on whole-genome sequencing reveals genetic diversity and population strucutre.</title>
        <authorList>
            <person name="Zhiqiu Y."/>
            <person name="Bin L."/>
            <person name="Lingyan J."/>
        </authorList>
    </citation>
    <scope>NUCLEOTIDE SEQUENCE [LARGE SCALE GENOMIC DNA]</scope>
    <source>
        <strain evidence="1 2">N2814</strain>
    </source>
</reference>
<accession>A0ABD7SRM6</accession>
<dbReference type="Proteomes" id="UP000323819">
    <property type="component" value="Unassembled WGS sequence"/>
</dbReference>
<name>A0ABD7SRM6_VIBCL</name>
<sequence length="61" mass="6815">MFKKKFKYSIHSNKDGHVGTISSANPISIGDAIKSGIKSYRVTDIWHSESTTVLYVDVIDQ</sequence>
<comment type="caution">
    <text evidence="1">The sequence shown here is derived from an EMBL/GenBank/DDBJ whole genome shotgun (WGS) entry which is preliminary data.</text>
</comment>
<dbReference type="AlphaFoldDB" id="A0ABD7SRM6"/>
<dbReference type="EMBL" id="VSIJ01000002">
    <property type="protein sequence ID" value="TXX67500.1"/>
    <property type="molecule type" value="Genomic_DNA"/>
</dbReference>
<evidence type="ECO:0000313" key="1">
    <source>
        <dbReference type="EMBL" id="TXX67500.1"/>
    </source>
</evidence>
<evidence type="ECO:0000313" key="2">
    <source>
        <dbReference type="Proteomes" id="UP000323819"/>
    </source>
</evidence>
<proteinExistence type="predicted"/>
<protein>
    <submittedName>
        <fullName evidence="1">Uncharacterized protein</fullName>
    </submittedName>
</protein>